<evidence type="ECO:0000256" key="1">
    <source>
        <dbReference type="SAM" id="MobiDB-lite"/>
    </source>
</evidence>
<evidence type="ECO:0000256" key="2">
    <source>
        <dbReference type="SAM" id="Phobius"/>
    </source>
</evidence>
<feature type="compositionally biased region" description="Polar residues" evidence="1">
    <location>
        <begin position="1"/>
        <end position="20"/>
    </location>
</feature>
<dbReference type="EMBL" id="CP025198">
    <property type="protein sequence ID" value="AXE38701.1"/>
    <property type="molecule type" value="Genomic_DNA"/>
</dbReference>
<name>A0A344UTV3_9ACTN</name>
<evidence type="ECO:0000313" key="3">
    <source>
        <dbReference type="EMBL" id="AXE38701.1"/>
    </source>
</evidence>
<dbReference type="Proteomes" id="UP000251995">
    <property type="component" value="Chromosome"/>
</dbReference>
<keyword evidence="2" id="KW-1133">Transmembrane helix</keyword>
<reference evidence="3 4" key="1">
    <citation type="submission" date="2017-12" db="EMBL/GenBank/DDBJ databases">
        <title>The whole genome sequence of the Acidipropionibacterium virtanenii sp. nov. type strain JS278.</title>
        <authorList>
            <person name="Laine P."/>
            <person name="Deptula P."/>
            <person name="Varmanen P."/>
            <person name="Auvinen P."/>
        </authorList>
    </citation>
    <scope>NUCLEOTIDE SEQUENCE [LARGE SCALE GENOMIC DNA]</scope>
    <source>
        <strain evidence="3 4">JS278</strain>
    </source>
</reference>
<feature type="transmembrane region" description="Helical" evidence="2">
    <location>
        <begin position="26"/>
        <end position="45"/>
    </location>
</feature>
<evidence type="ECO:0000313" key="4">
    <source>
        <dbReference type="Proteomes" id="UP000251995"/>
    </source>
</evidence>
<dbReference type="AlphaFoldDB" id="A0A344UTV3"/>
<accession>A0A344UTV3</accession>
<dbReference type="KEGG" id="acij:JS278_01537"/>
<organism evidence="3 4">
    <name type="scientific">Acidipropionibacterium virtanenii</name>
    <dbReference type="NCBI Taxonomy" id="2057246"/>
    <lineage>
        <taxon>Bacteria</taxon>
        <taxon>Bacillati</taxon>
        <taxon>Actinomycetota</taxon>
        <taxon>Actinomycetes</taxon>
        <taxon>Propionibacteriales</taxon>
        <taxon>Propionibacteriaceae</taxon>
        <taxon>Acidipropionibacterium</taxon>
    </lineage>
</organism>
<sequence>MDRNAGQRTPSAARTENTGSEDGMGVLSYVLAGLIFYGGIGWLLSRWLHQTWMIPVGMVVGLAASVYLIVKRYGSGDPVSSSNEEDK</sequence>
<keyword evidence="2" id="KW-0812">Transmembrane</keyword>
<proteinExistence type="predicted"/>
<feature type="transmembrane region" description="Helical" evidence="2">
    <location>
        <begin position="52"/>
        <end position="70"/>
    </location>
</feature>
<keyword evidence="2" id="KW-0472">Membrane</keyword>
<gene>
    <name evidence="3" type="ORF">JS278_01537</name>
</gene>
<dbReference type="RefSeq" id="WP_114044669.1">
    <property type="nucleotide sequence ID" value="NZ_CP025198.1"/>
</dbReference>
<dbReference type="OrthoDB" id="5193039at2"/>
<evidence type="ECO:0008006" key="5">
    <source>
        <dbReference type="Google" id="ProtNLM"/>
    </source>
</evidence>
<keyword evidence="4" id="KW-1185">Reference proteome</keyword>
<feature type="region of interest" description="Disordered" evidence="1">
    <location>
        <begin position="1"/>
        <end position="23"/>
    </location>
</feature>
<protein>
    <recommendedName>
        <fullName evidence="5">ATP synthase protein I</fullName>
    </recommendedName>
</protein>